<dbReference type="InterPro" id="IPR043889">
    <property type="entry name" value="DUF5843"/>
</dbReference>
<dbReference type="Pfam" id="PF19161">
    <property type="entry name" value="DUF5843"/>
    <property type="match status" value="1"/>
</dbReference>
<sequence length="273" mass="29998">MMQKTACTSIAQEKRTRLLDRCRHLSMSSVNSGKCVAPCRRARWIAHSTARPRLSTAAALSPVARCDTGGATRVPLGSLHVTTDAHLKASVASGLEAYRQNRAAKVVDRREAVNRTSADISIQGYFGEFMLARLFGMSMKPLLEPSCRSGLTEKGFDGTLRPEMWKIDVKVSNADTGKLRVGARKGANRPDLYALFVYVNYEAGKPLDSPDLPAPVLRFEGFVPAGVVFDPHYLSRDGSAYWVPTDRLVSREALWAMVESGHSTGLRRYAARP</sequence>
<dbReference type="EMBL" id="ON887157">
    <property type="protein sequence ID" value="WBR14402.1"/>
    <property type="molecule type" value="Genomic_DNA"/>
</dbReference>
<evidence type="ECO:0000313" key="2">
    <source>
        <dbReference type="Proteomes" id="UP001185135"/>
    </source>
</evidence>
<dbReference type="Proteomes" id="UP001185135">
    <property type="component" value="Segment"/>
</dbReference>
<gene>
    <name evidence="1" type="ORF">pkur_cds_227</name>
</gene>
<evidence type="ECO:0000313" key="1">
    <source>
        <dbReference type="EMBL" id="WBR14402.1"/>
    </source>
</evidence>
<name>A0AA95EE45_9VIRU</name>
<proteinExistence type="predicted"/>
<accession>A0AA95EE45</accession>
<reference evidence="1" key="1">
    <citation type="submission" date="2022-06" db="EMBL/GenBank/DDBJ databases">
        <authorList>
            <person name="Legendre M."/>
            <person name="Claverie J.-M."/>
            <person name="Alempic J.-M."/>
            <person name="Abergel C."/>
        </authorList>
    </citation>
    <scope>NUCLEOTIDE SEQUENCE</scope>
    <source>
        <strain evidence="1">Kuranda</strain>
    </source>
</reference>
<organism evidence="1 2">
    <name type="scientific">Pandoravirus kuranda</name>
    <dbReference type="NCBI Taxonomy" id="3019033"/>
    <lineage>
        <taxon>Viruses</taxon>
        <taxon>Pandoravirus</taxon>
    </lineage>
</organism>
<protein>
    <submittedName>
        <fullName evidence="1">Uncharacterized protein</fullName>
    </submittedName>
</protein>